<dbReference type="PANTHER" id="PTHR33154">
    <property type="entry name" value="TRANSCRIPTIONAL REGULATOR, ARSR FAMILY"/>
    <property type="match status" value="1"/>
</dbReference>
<dbReference type="NCBIfam" id="NF033788">
    <property type="entry name" value="HTH_metalloreg"/>
    <property type="match status" value="1"/>
</dbReference>
<evidence type="ECO:0000256" key="2">
    <source>
        <dbReference type="ARBA" id="ARBA00023125"/>
    </source>
</evidence>
<dbReference type="SUPFAM" id="SSF46785">
    <property type="entry name" value="Winged helix' DNA-binding domain"/>
    <property type="match status" value="1"/>
</dbReference>
<feature type="domain" description="HTH arsR-type" evidence="4">
    <location>
        <begin position="1"/>
        <end position="89"/>
    </location>
</feature>
<dbReference type="CDD" id="cd00090">
    <property type="entry name" value="HTH_ARSR"/>
    <property type="match status" value="1"/>
</dbReference>
<proteinExistence type="predicted"/>
<keyword evidence="1" id="KW-0805">Transcription regulation</keyword>
<gene>
    <name evidence="5" type="ORF">A3C58_00550</name>
</gene>
<dbReference type="EMBL" id="MHOR01000036">
    <property type="protein sequence ID" value="OGZ66038.1"/>
    <property type="molecule type" value="Genomic_DNA"/>
</dbReference>
<dbReference type="InterPro" id="IPR036388">
    <property type="entry name" value="WH-like_DNA-bd_sf"/>
</dbReference>
<accession>A0A1G2HW29</accession>
<dbReference type="SMART" id="SM00418">
    <property type="entry name" value="HTH_ARSR"/>
    <property type="match status" value="1"/>
</dbReference>
<dbReference type="Gene3D" id="1.10.10.10">
    <property type="entry name" value="Winged helix-like DNA-binding domain superfamily/Winged helix DNA-binding domain"/>
    <property type="match status" value="1"/>
</dbReference>
<protein>
    <recommendedName>
        <fullName evidence="4">HTH arsR-type domain-containing protein</fullName>
    </recommendedName>
</protein>
<reference evidence="5 6" key="1">
    <citation type="journal article" date="2016" name="Nat. Commun.">
        <title>Thousands of microbial genomes shed light on interconnected biogeochemical processes in an aquifer system.</title>
        <authorList>
            <person name="Anantharaman K."/>
            <person name="Brown C.T."/>
            <person name="Hug L.A."/>
            <person name="Sharon I."/>
            <person name="Castelle C.J."/>
            <person name="Probst A.J."/>
            <person name="Thomas B.C."/>
            <person name="Singh A."/>
            <person name="Wilkins M.J."/>
            <person name="Karaoz U."/>
            <person name="Brodie E.L."/>
            <person name="Williams K.H."/>
            <person name="Hubbard S.S."/>
            <person name="Banfield J.F."/>
        </authorList>
    </citation>
    <scope>NUCLEOTIDE SEQUENCE [LARGE SCALE GENOMIC DNA]</scope>
</reference>
<comment type="caution">
    <text evidence="5">The sequence shown here is derived from an EMBL/GenBank/DDBJ whole genome shotgun (WGS) entry which is preliminary data.</text>
</comment>
<dbReference type="STRING" id="1802205.A3C58_00550"/>
<evidence type="ECO:0000256" key="1">
    <source>
        <dbReference type="ARBA" id="ARBA00023015"/>
    </source>
</evidence>
<dbReference type="InterPro" id="IPR051081">
    <property type="entry name" value="HTH_MetalResp_TranReg"/>
</dbReference>
<dbReference type="PANTHER" id="PTHR33154:SF36">
    <property type="entry name" value="TRANSCRIPTIONAL REGULATOR"/>
    <property type="match status" value="1"/>
</dbReference>
<dbReference type="GO" id="GO:0003677">
    <property type="term" value="F:DNA binding"/>
    <property type="evidence" value="ECO:0007669"/>
    <property type="project" value="UniProtKB-KW"/>
</dbReference>
<dbReference type="Pfam" id="PF01022">
    <property type="entry name" value="HTH_5"/>
    <property type="match status" value="1"/>
</dbReference>
<evidence type="ECO:0000256" key="3">
    <source>
        <dbReference type="ARBA" id="ARBA00023163"/>
    </source>
</evidence>
<sequence length="89" mass="10279">MNNKAVAQIFKAMGNERRLLILKHLFSKKELTVGEISKLIELSFKSVSRHLTVLSNANLVTVKQINLNRYYSLNFKNIKEFIPFLKNGN</sequence>
<dbReference type="InterPro" id="IPR036390">
    <property type="entry name" value="WH_DNA-bd_sf"/>
</dbReference>
<name>A0A1G2HW29_9BACT</name>
<evidence type="ECO:0000313" key="5">
    <source>
        <dbReference type="EMBL" id="OGZ66038.1"/>
    </source>
</evidence>
<dbReference type="AlphaFoldDB" id="A0A1G2HW29"/>
<dbReference type="Proteomes" id="UP000178380">
    <property type="component" value="Unassembled WGS sequence"/>
</dbReference>
<organism evidence="5 6">
    <name type="scientific">Candidatus Staskawiczbacteria bacterium RIFCSPHIGHO2_02_FULL_34_10</name>
    <dbReference type="NCBI Taxonomy" id="1802205"/>
    <lineage>
        <taxon>Bacteria</taxon>
        <taxon>Candidatus Staskawicziibacteriota</taxon>
    </lineage>
</organism>
<dbReference type="GO" id="GO:0003700">
    <property type="term" value="F:DNA-binding transcription factor activity"/>
    <property type="evidence" value="ECO:0007669"/>
    <property type="project" value="InterPro"/>
</dbReference>
<evidence type="ECO:0000313" key="6">
    <source>
        <dbReference type="Proteomes" id="UP000178380"/>
    </source>
</evidence>
<dbReference type="PRINTS" id="PR00778">
    <property type="entry name" value="HTHARSR"/>
</dbReference>
<evidence type="ECO:0000259" key="4">
    <source>
        <dbReference type="PROSITE" id="PS50987"/>
    </source>
</evidence>
<dbReference type="InterPro" id="IPR001845">
    <property type="entry name" value="HTH_ArsR_DNA-bd_dom"/>
</dbReference>
<dbReference type="InterPro" id="IPR011991">
    <property type="entry name" value="ArsR-like_HTH"/>
</dbReference>
<keyword evidence="2" id="KW-0238">DNA-binding</keyword>
<keyword evidence="3" id="KW-0804">Transcription</keyword>
<dbReference type="PROSITE" id="PS50987">
    <property type="entry name" value="HTH_ARSR_2"/>
    <property type="match status" value="1"/>
</dbReference>